<evidence type="ECO:0000313" key="7">
    <source>
        <dbReference type="EMBL" id="MPM31860.1"/>
    </source>
</evidence>
<dbReference type="SUPFAM" id="SSF53383">
    <property type="entry name" value="PLP-dependent transferases"/>
    <property type="match status" value="1"/>
</dbReference>
<dbReference type="Gene3D" id="3.40.640.10">
    <property type="entry name" value="Type I PLP-dependent aspartate aminotransferase-like (Major domain)"/>
    <property type="match status" value="1"/>
</dbReference>
<feature type="domain" description="Aminotransferase class I/classII large" evidence="6">
    <location>
        <begin position="69"/>
        <end position="381"/>
    </location>
</feature>
<name>A0A644YTF9_9ZZZZ</name>
<dbReference type="EMBL" id="VSSQ01006197">
    <property type="protein sequence ID" value="MPM31860.1"/>
    <property type="molecule type" value="Genomic_DNA"/>
</dbReference>
<sequence length="387" mass="43802">MKYDFDELVDRSGTHSLKYEACRKINPFLPEGSIPLWVADMDFACAPQILSAMRRRLENRILGYSVLGEDTQAAVSRWMDRRFGWKIAPEEIVFSSGVVTALYAAVEHLTKPGDAVMTMTPAYRPFDTAMKNYSRTPLYNRMIEGADGRYSIDFADFEEKAKRPDCTMFFLCNPQNPTGRVFAKEELRRIGEICFANNVFVVSDEIHADLTRAGQKHIPFAKLFPGEKRIITCTSPSKTFNIAGNNHAHLMIPDEKIRREWSSRSYCGHPTALGIDAAIAAYEEAEDWLEELKAYLDENFRKMDELLAAKLPKAVFCIPEGTYLAWVDLTAYGLTEPQLKEKISRAGVFVQFGEDFVDNGTCHMRVNAACPWSVLKEGLERVCTALN</sequence>
<evidence type="ECO:0000256" key="2">
    <source>
        <dbReference type="ARBA" id="ARBA00012224"/>
    </source>
</evidence>
<organism evidence="7">
    <name type="scientific">bioreactor metagenome</name>
    <dbReference type="NCBI Taxonomy" id="1076179"/>
    <lineage>
        <taxon>unclassified sequences</taxon>
        <taxon>metagenomes</taxon>
        <taxon>ecological metagenomes</taxon>
    </lineage>
</organism>
<comment type="cofactor">
    <cofactor evidence="1">
        <name>pyridoxal 5'-phosphate</name>
        <dbReference type="ChEBI" id="CHEBI:597326"/>
    </cofactor>
</comment>
<dbReference type="Pfam" id="PF00155">
    <property type="entry name" value="Aminotran_1_2"/>
    <property type="match status" value="1"/>
</dbReference>
<evidence type="ECO:0000259" key="6">
    <source>
        <dbReference type="Pfam" id="PF00155"/>
    </source>
</evidence>
<evidence type="ECO:0000256" key="5">
    <source>
        <dbReference type="ARBA" id="ARBA00037974"/>
    </source>
</evidence>
<comment type="caution">
    <text evidence="7">The sequence shown here is derived from an EMBL/GenBank/DDBJ whole genome shotgun (WGS) entry which is preliminary data.</text>
</comment>
<dbReference type="AlphaFoldDB" id="A0A644YTF9"/>
<dbReference type="InterPro" id="IPR051798">
    <property type="entry name" value="Class-II_PLP-Dep_Aminotrans"/>
</dbReference>
<dbReference type="InterPro" id="IPR027619">
    <property type="entry name" value="C-S_lyase_PatB-like"/>
</dbReference>
<dbReference type="InterPro" id="IPR015421">
    <property type="entry name" value="PyrdxlP-dep_Trfase_major"/>
</dbReference>
<proteinExistence type="inferred from homology"/>
<keyword evidence="3" id="KW-0663">Pyridoxal phosphate</keyword>
<accession>A0A644YTF9</accession>
<dbReference type="EC" id="4.4.1.13" evidence="2"/>
<dbReference type="GO" id="GO:0047804">
    <property type="term" value="F:cysteine-S-conjugate beta-lyase activity"/>
    <property type="evidence" value="ECO:0007669"/>
    <property type="project" value="UniProtKB-EC"/>
</dbReference>
<reference evidence="7" key="1">
    <citation type="submission" date="2019-08" db="EMBL/GenBank/DDBJ databases">
        <authorList>
            <person name="Kucharzyk K."/>
            <person name="Murdoch R.W."/>
            <person name="Higgins S."/>
            <person name="Loffler F."/>
        </authorList>
    </citation>
    <scope>NUCLEOTIDE SEQUENCE</scope>
</reference>
<dbReference type="InterPro" id="IPR004839">
    <property type="entry name" value="Aminotransferase_I/II_large"/>
</dbReference>
<dbReference type="InterPro" id="IPR015422">
    <property type="entry name" value="PyrdxlP-dep_Trfase_small"/>
</dbReference>
<dbReference type="PANTHER" id="PTHR43525:SF1">
    <property type="entry name" value="PROTEIN MALY"/>
    <property type="match status" value="1"/>
</dbReference>
<evidence type="ECO:0000256" key="1">
    <source>
        <dbReference type="ARBA" id="ARBA00001933"/>
    </source>
</evidence>
<dbReference type="Gene3D" id="3.90.1150.10">
    <property type="entry name" value="Aspartate Aminotransferase, domain 1"/>
    <property type="match status" value="1"/>
</dbReference>
<dbReference type="NCBIfam" id="TIGR04350">
    <property type="entry name" value="C_S_lyase_PatB"/>
    <property type="match status" value="1"/>
</dbReference>
<dbReference type="InterPro" id="IPR015424">
    <property type="entry name" value="PyrdxlP-dep_Trfase"/>
</dbReference>
<dbReference type="GO" id="GO:0030170">
    <property type="term" value="F:pyridoxal phosphate binding"/>
    <property type="evidence" value="ECO:0007669"/>
    <property type="project" value="InterPro"/>
</dbReference>
<evidence type="ECO:0000256" key="4">
    <source>
        <dbReference type="ARBA" id="ARBA00023239"/>
    </source>
</evidence>
<comment type="similarity">
    <text evidence="5">Belongs to the class-II pyridoxal-phosphate-dependent aminotransferase family. MalY/PatB cystathionine beta-lyase subfamily.</text>
</comment>
<protein>
    <recommendedName>
        <fullName evidence="2">cysteine-S-conjugate beta-lyase</fullName>
        <ecNumber evidence="2">4.4.1.13</ecNumber>
    </recommendedName>
</protein>
<dbReference type="CDD" id="cd00609">
    <property type="entry name" value="AAT_like"/>
    <property type="match status" value="1"/>
</dbReference>
<evidence type="ECO:0000256" key="3">
    <source>
        <dbReference type="ARBA" id="ARBA00022898"/>
    </source>
</evidence>
<gene>
    <name evidence="7" type="primary">patB_18</name>
    <name evidence="7" type="ORF">SDC9_78417</name>
</gene>
<dbReference type="PANTHER" id="PTHR43525">
    <property type="entry name" value="PROTEIN MALY"/>
    <property type="match status" value="1"/>
</dbReference>
<keyword evidence="4 7" id="KW-0456">Lyase</keyword>